<gene>
    <name evidence="2" type="primary">Necator_chrII.g6281</name>
    <name evidence="2" type="ORF">RB195_018488</name>
</gene>
<proteinExistence type="predicted"/>
<sequence>MLLLLPSALTLLLASEDLVCHQVCHPFLSEFSTPRFRTTADLQHIELPVTEGCRSNVQAMKEMKIASCGLLVLNTKSPLIKSSISSLVIYTRQYSFAGTLSDKCVLPAVPHPVEQHTVRDAIRANAKSTRLRLIAKNATLLVMDCELHLIVTAIHPHATGHKSLDLYVPIDNSKSQYRRLVFRNNSLTDIVVKLVVSKPHVVELARDRLRLLPSGSLFIEIKIDSARIGTFDYQSPKISGYAMPVYAHTLPKIAKWLNTPGMETKKQLAFELEVKFNNNVFSARDTIIDLPGSACLVEAVPKSIPLIKNDSPVDTVDVDTTTAVMLNSQEDVIKFGRVEAEKNESCWFTEMLSSNYNPMSGITNEESRRDVPPKTLSSDFTNRASSITAVERLGNFVNVEQDATPCGGS</sequence>
<protein>
    <submittedName>
        <fullName evidence="2">Uncharacterized protein</fullName>
    </submittedName>
</protein>
<evidence type="ECO:0000313" key="3">
    <source>
        <dbReference type="Proteomes" id="UP001303046"/>
    </source>
</evidence>
<feature type="region of interest" description="Disordered" evidence="1">
    <location>
        <begin position="360"/>
        <end position="379"/>
    </location>
</feature>
<organism evidence="2 3">
    <name type="scientific">Necator americanus</name>
    <name type="common">Human hookworm</name>
    <dbReference type="NCBI Taxonomy" id="51031"/>
    <lineage>
        <taxon>Eukaryota</taxon>
        <taxon>Metazoa</taxon>
        <taxon>Ecdysozoa</taxon>
        <taxon>Nematoda</taxon>
        <taxon>Chromadorea</taxon>
        <taxon>Rhabditida</taxon>
        <taxon>Rhabditina</taxon>
        <taxon>Rhabditomorpha</taxon>
        <taxon>Strongyloidea</taxon>
        <taxon>Ancylostomatidae</taxon>
        <taxon>Bunostominae</taxon>
        <taxon>Necator</taxon>
    </lineage>
</organism>
<reference evidence="2 3" key="1">
    <citation type="submission" date="2023-08" db="EMBL/GenBank/DDBJ databases">
        <title>A Necator americanus chromosomal reference genome.</title>
        <authorList>
            <person name="Ilik V."/>
            <person name="Petrzelkova K.J."/>
            <person name="Pardy F."/>
            <person name="Fuh T."/>
            <person name="Niatou-Singa F.S."/>
            <person name="Gouil Q."/>
            <person name="Baker L."/>
            <person name="Ritchie M.E."/>
            <person name="Jex A.R."/>
            <person name="Gazzola D."/>
            <person name="Li H."/>
            <person name="Toshio Fujiwara R."/>
            <person name="Zhan B."/>
            <person name="Aroian R.V."/>
            <person name="Pafco B."/>
            <person name="Schwarz E.M."/>
        </authorList>
    </citation>
    <scope>NUCLEOTIDE SEQUENCE [LARGE SCALE GENOMIC DNA]</scope>
    <source>
        <strain evidence="2 3">Aroian</strain>
        <tissue evidence="2">Whole animal</tissue>
    </source>
</reference>
<dbReference type="EMBL" id="JAVFWL010000002">
    <property type="protein sequence ID" value="KAK6735320.1"/>
    <property type="molecule type" value="Genomic_DNA"/>
</dbReference>
<name>A0ABR1CBY8_NECAM</name>
<keyword evidence="3" id="KW-1185">Reference proteome</keyword>
<dbReference type="Proteomes" id="UP001303046">
    <property type="component" value="Unassembled WGS sequence"/>
</dbReference>
<comment type="caution">
    <text evidence="2">The sequence shown here is derived from an EMBL/GenBank/DDBJ whole genome shotgun (WGS) entry which is preliminary data.</text>
</comment>
<evidence type="ECO:0000256" key="1">
    <source>
        <dbReference type="SAM" id="MobiDB-lite"/>
    </source>
</evidence>
<evidence type="ECO:0000313" key="2">
    <source>
        <dbReference type="EMBL" id="KAK6735320.1"/>
    </source>
</evidence>
<accession>A0ABR1CBY8</accession>